<evidence type="ECO:0000313" key="2">
    <source>
        <dbReference type="EMBL" id="CAJ1957179.1"/>
    </source>
</evidence>
<evidence type="ECO:0000256" key="1">
    <source>
        <dbReference type="SAM" id="Phobius"/>
    </source>
</evidence>
<organism evidence="2 3">
    <name type="scientific">Sphenostylis stenocarpa</name>
    <dbReference type="NCBI Taxonomy" id="92480"/>
    <lineage>
        <taxon>Eukaryota</taxon>
        <taxon>Viridiplantae</taxon>
        <taxon>Streptophyta</taxon>
        <taxon>Embryophyta</taxon>
        <taxon>Tracheophyta</taxon>
        <taxon>Spermatophyta</taxon>
        <taxon>Magnoliopsida</taxon>
        <taxon>eudicotyledons</taxon>
        <taxon>Gunneridae</taxon>
        <taxon>Pentapetalae</taxon>
        <taxon>rosids</taxon>
        <taxon>fabids</taxon>
        <taxon>Fabales</taxon>
        <taxon>Fabaceae</taxon>
        <taxon>Papilionoideae</taxon>
        <taxon>50 kb inversion clade</taxon>
        <taxon>NPAAA clade</taxon>
        <taxon>indigoferoid/millettioid clade</taxon>
        <taxon>Phaseoleae</taxon>
        <taxon>Sphenostylis</taxon>
    </lineage>
</organism>
<reference evidence="2" key="1">
    <citation type="submission" date="2023-10" db="EMBL/GenBank/DDBJ databases">
        <authorList>
            <person name="Domelevo Entfellner J.-B."/>
        </authorList>
    </citation>
    <scope>NUCLEOTIDE SEQUENCE</scope>
</reference>
<name>A0AA86SG04_9FABA</name>
<evidence type="ECO:0000313" key="3">
    <source>
        <dbReference type="Proteomes" id="UP001189624"/>
    </source>
</evidence>
<protein>
    <submittedName>
        <fullName evidence="2">Uncharacterized protein</fullName>
    </submittedName>
</protein>
<gene>
    <name evidence="2" type="ORF">AYBTSS11_LOCUS17061</name>
</gene>
<dbReference type="EMBL" id="OY731402">
    <property type="protein sequence ID" value="CAJ1957179.1"/>
    <property type="molecule type" value="Genomic_DNA"/>
</dbReference>
<keyword evidence="3" id="KW-1185">Reference proteome</keyword>
<dbReference type="Gramene" id="rna-AYBTSS11_LOCUS17061">
    <property type="protein sequence ID" value="CAJ1957179.1"/>
    <property type="gene ID" value="gene-AYBTSS11_LOCUS17061"/>
</dbReference>
<dbReference type="AlphaFoldDB" id="A0AA86SG04"/>
<proteinExistence type="predicted"/>
<keyword evidence="1" id="KW-0472">Membrane</keyword>
<feature type="transmembrane region" description="Helical" evidence="1">
    <location>
        <begin position="20"/>
        <end position="46"/>
    </location>
</feature>
<accession>A0AA86SG04</accession>
<keyword evidence="1" id="KW-0812">Transmembrane</keyword>
<dbReference type="Proteomes" id="UP001189624">
    <property type="component" value="Chromosome 5"/>
</dbReference>
<sequence>MAELTELFPLGQHFDGLMHMYVYVITFDLPTLATVLFILTLLFFILHQILNGLFFWVLEMRPNEHDLEEGITHLANYGEPSNQFTIFHAHTNLHAWTLATAFEGVFDAKRGQNLRASKKLPPLKYDDM</sequence>
<keyword evidence="1" id="KW-1133">Transmembrane helix</keyword>